<accession>A0AAD7PRU8</accession>
<organism evidence="1 2">
    <name type="scientific">Quillaja saponaria</name>
    <name type="common">Soap bark tree</name>
    <dbReference type="NCBI Taxonomy" id="32244"/>
    <lineage>
        <taxon>Eukaryota</taxon>
        <taxon>Viridiplantae</taxon>
        <taxon>Streptophyta</taxon>
        <taxon>Embryophyta</taxon>
        <taxon>Tracheophyta</taxon>
        <taxon>Spermatophyta</taxon>
        <taxon>Magnoliopsida</taxon>
        <taxon>eudicotyledons</taxon>
        <taxon>Gunneridae</taxon>
        <taxon>Pentapetalae</taxon>
        <taxon>rosids</taxon>
        <taxon>fabids</taxon>
        <taxon>Fabales</taxon>
        <taxon>Quillajaceae</taxon>
        <taxon>Quillaja</taxon>
    </lineage>
</organism>
<keyword evidence="2" id="KW-1185">Reference proteome</keyword>
<reference evidence="1" key="1">
    <citation type="journal article" date="2023" name="Science">
        <title>Elucidation of the pathway for biosynthesis of saponin adjuvants from the soapbark tree.</title>
        <authorList>
            <person name="Reed J."/>
            <person name="Orme A."/>
            <person name="El-Demerdash A."/>
            <person name="Owen C."/>
            <person name="Martin L.B.B."/>
            <person name="Misra R.C."/>
            <person name="Kikuchi S."/>
            <person name="Rejzek M."/>
            <person name="Martin A.C."/>
            <person name="Harkess A."/>
            <person name="Leebens-Mack J."/>
            <person name="Louveau T."/>
            <person name="Stephenson M.J."/>
            <person name="Osbourn A."/>
        </authorList>
    </citation>
    <scope>NUCLEOTIDE SEQUENCE</scope>
    <source>
        <strain evidence="1">S10</strain>
    </source>
</reference>
<evidence type="ECO:0000313" key="2">
    <source>
        <dbReference type="Proteomes" id="UP001163823"/>
    </source>
</evidence>
<dbReference type="Proteomes" id="UP001163823">
    <property type="component" value="Chromosome 6"/>
</dbReference>
<sequence length="139" mass="14174">MTQLSCIIMIPIYLCNRIVYSECHQAVTRGASLLSAEFGGVTGLSALASTSSSFACCTSGVSSTASTFVSSGLASTVSSFGFSDSVAAGSVETGIASKEGSALASSFVSERSTRGASSFFSLSPPSLFSFSFCSHMHIN</sequence>
<gene>
    <name evidence="1" type="ORF">O6P43_014890</name>
</gene>
<dbReference type="AlphaFoldDB" id="A0AAD7PRU8"/>
<dbReference type="KEGG" id="qsa:O6P43_014890"/>
<dbReference type="EMBL" id="JARAOO010000006">
    <property type="protein sequence ID" value="KAJ7965202.1"/>
    <property type="molecule type" value="Genomic_DNA"/>
</dbReference>
<comment type="caution">
    <text evidence="1">The sequence shown here is derived from an EMBL/GenBank/DDBJ whole genome shotgun (WGS) entry which is preliminary data.</text>
</comment>
<proteinExistence type="predicted"/>
<protein>
    <submittedName>
        <fullName evidence="1">Uncharacterized protein</fullName>
    </submittedName>
</protein>
<evidence type="ECO:0000313" key="1">
    <source>
        <dbReference type="EMBL" id="KAJ7965202.1"/>
    </source>
</evidence>
<name>A0AAD7PRU8_QUISA</name>